<evidence type="ECO:0000256" key="3">
    <source>
        <dbReference type="ARBA" id="ARBA00023136"/>
    </source>
</evidence>
<dbReference type="EMBL" id="WTUZ01000020">
    <property type="protein sequence ID" value="MZQ83708.1"/>
    <property type="molecule type" value="Genomic_DNA"/>
</dbReference>
<sequence>MKALSNNSGIFRKRSAITMVGALMSVVMLAGCGNSSNGPKATSTSSTSATEPIHILLSHSEFAYAKQAKEDDIYKKELNRLSGFNVKYDFLGHSDYAQQLSLRFASGDLADLIRTDSVVSTIHSGAVDQGVFLELGPLIDKYAPTLKKKIPAEFWKSPRISKDGKIYGIPVTRGVPADRSIFIRQDWLDKLKMDAPKTLDEYLAFFEAVKKEDMNGNGDPNDEYGLGMFNNIIWTDIFTPAFGVHTNKWSLKNGQLVPDIIDPRMKEAIAFYKQLYDKGYINPNLFVKKEDEQNASIAKGEVGVWGAAVYQYLAGYGKDNAAKTFLNQPTASVSMIAPPQGPRGDKGMALQSDEIYFVWVIPAKTKNPENIIKYLEWAYSSPDADQFFAYGIKGQNFSEENGQIKYDINQPVNVEKNAFQMYQVSLNPREIGFAAPLVLKALPESDKITKGYATSKDSLIPNEAKYMPRLESLASHPELNIGAAQGTLFLDMFAKVLTGREPLDSAFDNFVVEWKKRGGDAAIKEATEWYNKFNNK</sequence>
<protein>
    <submittedName>
        <fullName evidence="7">Extracellular solute-binding protein</fullName>
    </submittedName>
</protein>
<keyword evidence="1" id="KW-1003">Cell membrane</keyword>
<name>A0A6L8UZP9_9BACL</name>
<accession>A0A6L8UZP9</accession>
<evidence type="ECO:0000313" key="8">
    <source>
        <dbReference type="Proteomes" id="UP000481087"/>
    </source>
</evidence>
<gene>
    <name evidence="7" type="ORF">GQF01_16465</name>
</gene>
<dbReference type="Gene3D" id="3.40.190.10">
    <property type="entry name" value="Periplasmic binding protein-like II"/>
    <property type="match status" value="2"/>
</dbReference>
<organism evidence="7 8">
    <name type="scientific">Paenibacillus silvestris</name>
    <dbReference type="NCBI Taxonomy" id="2606219"/>
    <lineage>
        <taxon>Bacteria</taxon>
        <taxon>Bacillati</taxon>
        <taxon>Bacillota</taxon>
        <taxon>Bacilli</taxon>
        <taxon>Bacillales</taxon>
        <taxon>Paenibacillaceae</taxon>
        <taxon>Paenibacillus</taxon>
    </lineage>
</organism>
<dbReference type="InterPro" id="IPR006059">
    <property type="entry name" value="SBP"/>
</dbReference>
<evidence type="ECO:0000256" key="5">
    <source>
        <dbReference type="ARBA" id="ARBA00023288"/>
    </source>
</evidence>
<evidence type="ECO:0000256" key="1">
    <source>
        <dbReference type="ARBA" id="ARBA00022475"/>
    </source>
</evidence>
<comment type="caution">
    <text evidence="7">The sequence shown here is derived from an EMBL/GenBank/DDBJ whole genome shotgun (WGS) entry which is preliminary data.</text>
</comment>
<keyword evidence="8" id="KW-1185">Reference proteome</keyword>
<evidence type="ECO:0000313" key="7">
    <source>
        <dbReference type="EMBL" id="MZQ83708.1"/>
    </source>
</evidence>
<evidence type="ECO:0000256" key="4">
    <source>
        <dbReference type="ARBA" id="ARBA00023139"/>
    </source>
</evidence>
<evidence type="ECO:0000256" key="2">
    <source>
        <dbReference type="ARBA" id="ARBA00022729"/>
    </source>
</evidence>
<dbReference type="PANTHER" id="PTHR43649:SF33">
    <property type="entry name" value="POLYGALACTURONAN_RHAMNOGALACTURONAN-BINDING PROTEIN YTCQ"/>
    <property type="match status" value="1"/>
</dbReference>
<dbReference type="PANTHER" id="PTHR43649">
    <property type="entry name" value="ARABINOSE-BINDING PROTEIN-RELATED"/>
    <property type="match status" value="1"/>
</dbReference>
<reference evidence="7 8" key="1">
    <citation type="submission" date="2019-12" db="EMBL/GenBank/DDBJ databases">
        <title>Paenibacillus sp. nov. sp. isolated from soil.</title>
        <authorList>
            <person name="Kim J."/>
            <person name="Jeong S.E."/>
            <person name="Jung H.S."/>
            <person name="Jeon C.O."/>
        </authorList>
    </citation>
    <scope>NUCLEOTIDE SEQUENCE [LARGE SCALE GENOMIC DNA]</scope>
    <source>
        <strain evidence="7 8">5J-6</strain>
    </source>
</reference>
<dbReference type="SUPFAM" id="SSF53850">
    <property type="entry name" value="Periplasmic binding protein-like II"/>
    <property type="match status" value="1"/>
</dbReference>
<evidence type="ECO:0000256" key="6">
    <source>
        <dbReference type="SAM" id="SignalP"/>
    </source>
</evidence>
<dbReference type="PROSITE" id="PS51257">
    <property type="entry name" value="PROKAR_LIPOPROTEIN"/>
    <property type="match status" value="1"/>
</dbReference>
<dbReference type="AlphaFoldDB" id="A0A6L8UZP9"/>
<keyword evidence="4" id="KW-0564">Palmitate</keyword>
<keyword evidence="3" id="KW-0472">Membrane</keyword>
<dbReference type="Proteomes" id="UP000481087">
    <property type="component" value="Unassembled WGS sequence"/>
</dbReference>
<keyword evidence="2 6" id="KW-0732">Signal</keyword>
<dbReference type="RefSeq" id="WP_161407845.1">
    <property type="nucleotide sequence ID" value="NZ_WTUZ01000020.1"/>
</dbReference>
<feature type="chain" id="PRO_5039399441" evidence="6">
    <location>
        <begin position="31"/>
        <end position="536"/>
    </location>
</feature>
<dbReference type="Pfam" id="PF01547">
    <property type="entry name" value="SBP_bac_1"/>
    <property type="match status" value="1"/>
</dbReference>
<dbReference type="InterPro" id="IPR050490">
    <property type="entry name" value="Bact_solute-bd_prot1"/>
</dbReference>
<feature type="signal peptide" evidence="6">
    <location>
        <begin position="1"/>
        <end position="30"/>
    </location>
</feature>
<proteinExistence type="predicted"/>
<keyword evidence="5" id="KW-0449">Lipoprotein</keyword>